<evidence type="ECO:0000313" key="2">
    <source>
        <dbReference type="EMBL" id="QEO14374.1"/>
    </source>
</evidence>
<dbReference type="CDD" id="cd04301">
    <property type="entry name" value="NAT_SF"/>
    <property type="match status" value="1"/>
</dbReference>
<feature type="domain" description="N-acetyltransferase" evidence="1">
    <location>
        <begin position="4"/>
        <end position="179"/>
    </location>
</feature>
<dbReference type="EMBL" id="CP043505">
    <property type="protein sequence ID" value="QEO14374.1"/>
    <property type="molecule type" value="Genomic_DNA"/>
</dbReference>
<sequence>MIDFRVRPGTVADAPGIARVHWDSHQTTYVDPGRVRRDLVEGWTMRDRILAWTTNLAIAEGVYPPPDGFHRMTIDVAEVADAEAPGGTRIVGWANTGRGRDDDAPRDVELEGLYVLDECHGTGVGQALLDAAIGERPAYLWALDENPRAHAFYRRNGFEPDGSTKFDERWQITEVRFVR</sequence>
<evidence type="ECO:0000313" key="3">
    <source>
        <dbReference type="Proteomes" id="UP000324678"/>
    </source>
</evidence>
<dbReference type="Pfam" id="PF13508">
    <property type="entry name" value="Acetyltransf_7"/>
    <property type="match status" value="1"/>
</dbReference>
<dbReference type="OrthoDB" id="5243635at2"/>
<dbReference type="AlphaFoldDB" id="A0A5C1YE95"/>
<dbReference type="Proteomes" id="UP000324678">
    <property type="component" value="Chromosome"/>
</dbReference>
<dbReference type="PROSITE" id="PS51186">
    <property type="entry name" value="GNAT"/>
    <property type="match status" value="1"/>
</dbReference>
<accession>A0A5C1YE95</accession>
<protein>
    <submittedName>
        <fullName evidence="2">GNAT family N-acetyltransferase</fullName>
    </submittedName>
</protein>
<dbReference type="KEGG" id="ail:FLP10_08040"/>
<dbReference type="GO" id="GO:0016747">
    <property type="term" value="F:acyltransferase activity, transferring groups other than amino-acyl groups"/>
    <property type="evidence" value="ECO:0007669"/>
    <property type="project" value="InterPro"/>
</dbReference>
<proteinExistence type="predicted"/>
<keyword evidence="3" id="KW-1185">Reference proteome</keyword>
<organism evidence="2 3">
    <name type="scientific">Agromyces intestinalis</name>
    <dbReference type="NCBI Taxonomy" id="2592652"/>
    <lineage>
        <taxon>Bacteria</taxon>
        <taxon>Bacillati</taxon>
        <taxon>Actinomycetota</taxon>
        <taxon>Actinomycetes</taxon>
        <taxon>Micrococcales</taxon>
        <taxon>Microbacteriaceae</taxon>
        <taxon>Agromyces</taxon>
    </lineage>
</organism>
<dbReference type="SUPFAM" id="SSF55729">
    <property type="entry name" value="Acyl-CoA N-acyltransferases (Nat)"/>
    <property type="match status" value="1"/>
</dbReference>
<evidence type="ECO:0000259" key="1">
    <source>
        <dbReference type="PROSITE" id="PS51186"/>
    </source>
</evidence>
<keyword evidence="2" id="KW-0808">Transferase</keyword>
<dbReference type="RefSeq" id="WP_149160395.1">
    <property type="nucleotide sequence ID" value="NZ_CP043505.1"/>
</dbReference>
<reference evidence="2 3" key="1">
    <citation type="submission" date="2019-09" db="EMBL/GenBank/DDBJ databases">
        <title>Genome sequencing of strain KACC 19306.</title>
        <authorList>
            <person name="Heo J."/>
            <person name="Kim S.-J."/>
            <person name="Kim J.-S."/>
            <person name="Hong S.-B."/>
            <person name="Kwon S.-W."/>
        </authorList>
    </citation>
    <scope>NUCLEOTIDE SEQUENCE [LARGE SCALE GENOMIC DNA]</scope>
    <source>
        <strain evidence="2 3">KACC 19306</strain>
    </source>
</reference>
<dbReference type="InterPro" id="IPR000182">
    <property type="entry name" value="GNAT_dom"/>
</dbReference>
<dbReference type="Gene3D" id="3.40.630.30">
    <property type="match status" value="1"/>
</dbReference>
<dbReference type="InterPro" id="IPR016181">
    <property type="entry name" value="Acyl_CoA_acyltransferase"/>
</dbReference>
<gene>
    <name evidence="2" type="ORF">FLP10_08040</name>
</gene>
<name>A0A5C1YE95_9MICO</name>